<name>A0ABX1YVZ0_9BACL</name>
<keyword evidence="2 9" id="KW-0378">Hydrolase</keyword>
<feature type="coiled-coil region" evidence="10">
    <location>
        <begin position="385"/>
        <end position="412"/>
    </location>
</feature>
<evidence type="ECO:0000256" key="5">
    <source>
        <dbReference type="ARBA" id="ARBA00023235"/>
    </source>
</evidence>
<dbReference type="Pfam" id="PF13361">
    <property type="entry name" value="UvrD_C"/>
    <property type="match status" value="1"/>
</dbReference>
<dbReference type="PANTHER" id="PTHR11070">
    <property type="entry name" value="UVRD / RECB / PCRA DNA HELICASE FAMILY MEMBER"/>
    <property type="match status" value="1"/>
</dbReference>
<feature type="domain" description="UvrD-like helicase ATP-binding" evidence="11">
    <location>
        <begin position="230"/>
        <end position="709"/>
    </location>
</feature>
<organism evidence="12 13">
    <name type="scientific">Paenibacillus phytohabitans</name>
    <dbReference type="NCBI Taxonomy" id="2654978"/>
    <lineage>
        <taxon>Bacteria</taxon>
        <taxon>Bacillati</taxon>
        <taxon>Bacillota</taxon>
        <taxon>Bacilli</taxon>
        <taxon>Bacillales</taxon>
        <taxon>Paenibacillaceae</taxon>
        <taxon>Paenibacillus</taxon>
    </lineage>
</organism>
<proteinExistence type="predicted"/>
<dbReference type="InterPro" id="IPR014017">
    <property type="entry name" value="DNA_helicase_UvrD-like_C"/>
</dbReference>
<gene>
    <name evidence="12" type="ORF">GC101_34155</name>
</gene>
<dbReference type="RefSeq" id="WP_171720939.1">
    <property type="nucleotide sequence ID" value="NZ_WHOB01000097.1"/>
</dbReference>
<evidence type="ECO:0000313" key="12">
    <source>
        <dbReference type="EMBL" id="NOU83900.1"/>
    </source>
</evidence>
<evidence type="ECO:0000256" key="4">
    <source>
        <dbReference type="ARBA" id="ARBA00022840"/>
    </source>
</evidence>
<evidence type="ECO:0000256" key="3">
    <source>
        <dbReference type="ARBA" id="ARBA00022806"/>
    </source>
</evidence>
<evidence type="ECO:0000256" key="10">
    <source>
        <dbReference type="SAM" id="Coils"/>
    </source>
</evidence>
<comment type="caution">
    <text evidence="12">The sequence shown here is derived from an EMBL/GenBank/DDBJ whole genome shotgun (WGS) entry which is preliminary data.</text>
</comment>
<evidence type="ECO:0000259" key="11">
    <source>
        <dbReference type="PROSITE" id="PS51198"/>
    </source>
</evidence>
<sequence length="1003" mass="116261">MSALLSFFQKLIYKPQAMKIIRPTTIKLDAVGTKLSEFSTTLQLFSSTPQYISLNSDSKPDLLRRVETLLPVLNAKSPFTVEPSVHLKFESKNKRLKQWLFQSDEYRVLCQTYAQLHQEAKNLKSQIEEQLIIHQKHNQQFDEKVLEANLCFEQIKKEYISTSDKQRYCSSYQEVFQFFKHADVQELSQPQAWFVSIYSNIDLHVRLANQGYIELQLVMQKSLFDDIDGKSLDEQQRISVLTDEDNNLVLAGAGSGKTLTIAGKVKFLTQIKKVQPEEILLISFTNKSAKEMQERINDKLNVPVIVKTFHKLGTGIIAQHSDFKLSVVNEPGSYIHSFFETAVLTKPHLLQQLVFFFGVYFNIPHDRANFKTLGEYHESQKSLDFESLKSKLERLNEKFDSLKGEKMKSLEEILIANYLFLNGIDYEYETDYEYPTATREFRQYKPDFYLPKYGIYIEHYGVNEHMRAPWLEGIEEEKYIKGIHWKRQTHDQMKTTCIESFSYYNQKGVLLERLAEHLMQHNVSINPIDASGLYELLCKREQNQQFDDFIKLIGSFISLFKSCGYRELDFERLERENELKERNFFLRERTKLFLAIARPAYLYYQTSIASERKIDFNDMINDATELARLPESHFQYKYIIIDEYQDISRSRFGLIQAIKEKSGAKVMCVGDDWQSIYRFAGSDLDLFTRFGDYFGAYETMKIERTYRNSQELIDIAGSFVMRNPNQLTKDLASGRSTPQPIKIQAFSEHMGQVVEMIVDNLVSKYGLENGDEKRSVMLLGRNNLDLAQLEDYPGFVVDTKELTIRSVKYPSLDLIFMSVHKSKGLEADNVILINGKNATLGFPNRITDDPILQWVLTTPDYMEFAEERRLFYVALTRTKNELYIVVPDKDKSVFVTELIEQYGVPLNAIGVKGSISNNPKCLTCKTGVLVERKSKKGEAFVGCSNFPGCRRKYSDLKLIKEQIYCAKCKGYMVIKKNNKTGKLFYACSNFPHCAHTMNQQIAL</sequence>
<dbReference type="EMBL" id="WHOB01000097">
    <property type="protein sequence ID" value="NOU83900.1"/>
    <property type="molecule type" value="Genomic_DNA"/>
</dbReference>
<dbReference type="Gene3D" id="3.40.91.30">
    <property type="match status" value="1"/>
</dbReference>
<dbReference type="Proteomes" id="UP000596857">
    <property type="component" value="Unassembled WGS sequence"/>
</dbReference>
<dbReference type="Pfam" id="PF00580">
    <property type="entry name" value="UvrD-helicase"/>
    <property type="match status" value="2"/>
</dbReference>
<dbReference type="InterPro" id="IPR027417">
    <property type="entry name" value="P-loop_NTPase"/>
</dbReference>
<reference evidence="12 13" key="1">
    <citation type="submission" date="2019-10" db="EMBL/GenBank/DDBJ databases">
        <title>Description of Paenibacillus terricola sp. nov.</title>
        <authorList>
            <person name="Carlier A."/>
            <person name="Qi S."/>
        </authorList>
    </citation>
    <scope>NUCLEOTIDE SEQUENCE [LARGE SCALE GENOMIC DNA]</scope>
    <source>
        <strain evidence="12 13">LMG 31459</strain>
    </source>
</reference>
<dbReference type="EC" id="5.6.2.4" evidence="7"/>
<evidence type="ECO:0000256" key="6">
    <source>
        <dbReference type="ARBA" id="ARBA00034617"/>
    </source>
</evidence>
<dbReference type="Gene3D" id="3.40.50.300">
    <property type="entry name" value="P-loop containing nucleotide triphosphate hydrolases"/>
    <property type="match status" value="3"/>
</dbReference>
<keyword evidence="1 9" id="KW-0547">Nucleotide-binding</keyword>
<keyword evidence="4 9" id="KW-0067">ATP-binding</keyword>
<dbReference type="SUPFAM" id="SSF52540">
    <property type="entry name" value="P-loop containing nucleoside triphosphate hydrolases"/>
    <property type="match status" value="1"/>
</dbReference>
<evidence type="ECO:0000256" key="2">
    <source>
        <dbReference type="ARBA" id="ARBA00022801"/>
    </source>
</evidence>
<evidence type="ECO:0000313" key="13">
    <source>
        <dbReference type="Proteomes" id="UP000596857"/>
    </source>
</evidence>
<dbReference type="Gene3D" id="3.30.65.10">
    <property type="entry name" value="Bacterial Topoisomerase I, domain 1"/>
    <property type="match status" value="2"/>
</dbReference>
<dbReference type="CDD" id="cd18807">
    <property type="entry name" value="SF1_C_UvrD"/>
    <property type="match status" value="1"/>
</dbReference>
<keyword evidence="10" id="KW-0175">Coiled coil</keyword>
<accession>A0ABX1YVZ0</accession>
<keyword evidence="5" id="KW-0413">Isomerase</keyword>
<keyword evidence="13" id="KW-1185">Reference proteome</keyword>
<dbReference type="PANTHER" id="PTHR11070:SF63">
    <property type="entry name" value="DNA HELICASE IV"/>
    <property type="match status" value="1"/>
</dbReference>
<evidence type="ECO:0000256" key="1">
    <source>
        <dbReference type="ARBA" id="ARBA00022741"/>
    </source>
</evidence>
<dbReference type="Pfam" id="PF01396">
    <property type="entry name" value="Zn_ribbon_Top1"/>
    <property type="match status" value="2"/>
</dbReference>
<dbReference type="InterPro" id="IPR000212">
    <property type="entry name" value="DNA_helicase_UvrD/REP"/>
</dbReference>
<dbReference type="InterPro" id="IPR013498">
    <property type="entry name" value="Topo_IA_Znf"/>
</dbReference>
<dbReference type="PROSITE" id="PS51198">
    <property type="entry name" value="UVRD_HELICASE_ATP_BIND"/>
    <property type="match status" value="1"/>
</dbReference>
<feature type="binding site" evidence="9">
    <location>
        <begin position="251"/>
        <end position="258"/>
    </location>
    <ligand>
        <name>ATP</name>
        <dbReference type="ChEBI" id="CHEBI:30616"/>
    </ligand>
</feature>
<evidence type="ECO:0000256" key="9">
    <source>
        <dbReference type="PROSITE-ProRule" id="PRU00560"/>
    </source>
</evidence>
<dbReference type="InterPro" id="IPR014016">
    <property type="entry name" value="UvrD-like_ATP-bd"/>
</dbReference>
<evidence type="ECO:0000256" key="8">
    <source>
        <dbReference type="ARBA" id="ARBA00048988"/>
    </source>
</evidence>
<comment type="catalytic activity">
    <reaction evidence="8">
        <text>ATP + H2O = ADP + phosphate + H(+)</text>
        <dbReference type="Rhea" id="RHEA:13065"/>
        <dbReference type="ChEBI" id="CHEBI:15377"/>
        <dbReference type="ChEBI" id="CHEBI:15378"/>
        <dbReference type="ChEBI" id="CHEBI:30616"/>
        <dbReference type="ChEBI" id="CHEBI:43474"/>
        <dbReference type="ChEBI" id="CHEBI:456216"/>
        <dbReference type="EC" id="5.6.2.4"/>
    </reaction>
</comment>
<comment type="catalytic activity">
    <reaction evidence="6">
        <text>Couples ATP hydrolysis with the unwinding of duplex DNA by translocating in the 3'-5' direction.</text>
        <dbReference type="EC" id="5.6.2.4"/>
    </reaction>
</comment>
<evidence type="ECO:0000256" key="7">
    <source>
        <dbReference type="ARBA" id="ARBA00034808"/>
    </source>
</evidence>
<protein>
    <recommendedName>
        <fullName evidence="7">DNA 3'-5' helicase</fullName>
        <ecNumber evidence="7">5.6.2.4</ecNumber>
    </recommendedName>
</protein>
<keyword evidence="3 9" id="KW-0347">Helicase</keyword>